<organism evidence="1 2">
    <name type="scientific">Faecalibacter macacae</name>
    <dbReference type="NCBI Taxonomy" id="1859289"/>
    <lineage>
        <taxon>Bacteria</taxon>
        <taxon>Pseudomonadati</taxon>
        <taxon>Bacteroidota</taxon>
        <taxon>Flavobacteriia</taxon>
        <taxon>Flavobacteriales</taxon>
        <taxon>Weeksellaceae</taxon>
        <taxon>Faecalibacter</taxon>
    </lineage>
</organism>
<dbReference type="Proteomes" id="UP000275348">
    <property type="component" value="Unassembled WGS sequence"/>
</dbReference>
<proteinExistence type="predicted"/>
<accession>A0A3L9M2X7</accession>
<protein>
    <submittedName>
        <fullName evidence="1">T9SS C-terminal target domain-containing protein</fullName>
    </submittedName>
</protein>
<sequence>MQADSDHRSSGWPVSQSENRYMEFSITADNEYTFENDVLKLDLSTLVDDLTTSPRNILVKYRWGTTGSFSNAGQAITEISDLTTGPTLVSRTIARPGNVTTQKLTIRLHVYGGSTGIIRVRDVKLTSASDLKLNVFDKPVVKKQTKTDFAYGTLMRDTFQASNFPTSWNISAEDQAVLQGYGILIDTKTGALSGQVSEVGSTTISVSATNVLGQGLPELFTFNFIKANQVLIEMPNETKYGFVYDLLELPNTTINESNTSFEANTISYTSSNPDVAIVSGGQLLYLSEGVATISYVINDELSDYYNSNLENGEFEVVVSRKEQRLDDLVDLVKVYGDNPIELPLTTNDGVVLSYSTSDASVATIEGNILTINGAGEAIINASNEGDVEFLPFETSVNLVVKQADQKILPALTDISGYIYDEVNLPKFTVAGDAITYSKIDGTAIDLVANKIINKEVGSGTIKAVVAENRNYKAYESTFTVTVYNPYAVAGEYKGEGIFALVTKVTDLVDGYYVITNETSEYLMSIGRNNNETAGYFLPKLSNVDNRNLIVNPLITNVWEIKSNGNGRTISNATTGTELFVSWATGDGVTLANALTDNTKWTFNFQNGKFTVNNIANSSKQLSYDASLSGFAAFDNGNKQALKLFKLTNTTIWDGQTWSIGEPNSTLEAILMGDLVNASSYIKAKNIKVGKDVIVPSGTVLEVEENIEVADNFKLTFEPEAYFLQNNADAINVGNVVYKVRSQNMMRNDMSHWSSPVIGQHIRAFSPGTLYNRFWTYNENTSLYRTIFSSNTATDKLFEAGKGIAMRVKFDIPADYNEPTIGEFNGQLFNGDLTVSVTKNKDGYNLIGNPYPSPIGIAEFFEENKDVEKIFIWTPYFKVGSADFDNNYITITKAGTISPREGAIVMNEIAAGQGFFVQTANQGIISFNNSMRKANPTAFQRVANENNRYWIGLSKGNSKSNQILVSYDSESTNGVDHQYDAESVENGATRLYSLIEGKKYSIQSRLSHTDVNEAVILGYTTDESGRLTLDIDQLEGVFNNGETVYLNDKDLNIQHDLTSSSYTFDTTAGEFNDRFEIVYASKSLATTPEVTNSNEVKVYQTGNLTYVVSDNGLIDSIDVVDVSGRLIKSDKSLNQNKVQLNLTSGVYYLKIKLNTDKIISVKALVK</sequence>
<name>A0A3L9M2X7_9FLAO</name>
<evidence type="ECO:0000313" key="1">
    <source>
        <dbReference type="EMBL" id="RLZ07520.1"/>
    </source>
</evidence>
<dbReference type="AlphaFoldDB" id="A0A3L9M2X7"/>
<evidence type="ECO:0000313" key="2">
    <source>
        <dbReference type="Proteomes" id="UP000275348"/>
    </source>
</evidence>
<reference evidence="1 2" key="1">
    <citation type="submission" date="2018-10" db="EMBL/GenBank/DDBJ databases">
        <authorList>
            <person name="Chen X."/>
        </authorList>
    </citation>
    <scope>NUCLEOTIDE SEQUENCE [LARGE SCALE GENOMIC DNA]</scope>
    <source>
        <strain evidence="1 2">YIM 102668</strain>
    </source>
</reference>
<dbReference type="EMBL" id="RDOJ01000017">
    <property type="protein sequence ID" value="RLZ07520.1"/>
    <property type="molecule type" value="Genomic_DNA"/>
</dbReference>
<gene>
    <name evidence="1" type="ORF">EAH69_11135</name>
</gene>
<comment type="caution">
    <text evidence="1">The sequence shown here is derived from an EMBL/GenBank/DDBJ whole genome shotgun (WGS) entry which is preliminary data.</text>
</comment>
<keyword evidence="2" id="KW-1185">Reference proteome</keyword>